<feature type="region of interest" description="Disordered" evidence="1">
    <location>
        <begin position="1"/>
        <end position="77"/>
    </location>
</feature>
<evidence type="ECO:0000313" key="3">
    <source>
        <dbReference type="Proteomes" id="UP000827721"/>
    </source>
</evidence>
<organism evidence="2 3">
    <name type="scientific">Xanthoceras sorbifolium</name>
    <dbReference type="NCBI Taxonomy" id="99658"/>
    <lineage>
        <taxon>Eukaryota</taxon>
        <taxon>Viridiplantae</taxon>
        <taxon>Streptophyta</taxon>
        <taxon>Embryophyta</taxon>
        <taxon>Tracheophyta</taxon>
        <taxon>Spermatophyta</taxon>
        <taxon>Magnoliopsida</taxon>
        <taxon>eudicotyledons</taxon>
        <taxon>Gunneridae</taxon>
        <taxon>Pentapetalae</taxon>
        <taxon>rosids</taxon>
        <taxon>malvids</taxon>
        <taxon>Sapindales</taxon>
        <taxon>Sapindaceae</taxon>
        <taxon>Xanthoceroideae</taxon>
        <taxon>Xanthoceras</taxon>
    </lineage>
</organism>
<name>A0ABQ8HI64_9ROSI</name>
<evidence type="ECO:0000313" key="2">
    <source>
        <dbReference type="EMBL" id="KAH7560737.1"/>
    </source>
</evidence>
<feature type="compositionally biased region" description="Basic residues" evidence="1">
    <location>
        <begin position="67"/>
        <end position="77"/>
    </location>
</feature>
<comment type="caution">
    <text evidence="2">The sequence shown here is derived from an EMBL/GenBank/DDBJ whole genome shotgun (WGS) entry which is preliminary data.</text>
</comment>
<sequence length="77" mass="8148">MSRHRRQVSQVLPPDLFGSDDPQPPPPPPDSIQATTGHQHGPTGPVSNAPAADHHQQQSSDFNSGAAKKKPSPNKPS</sequence>
<protein>
    <submittedName>
        <fullName evidence="2">Uncharacterized protein</fullName>
    </submittedName>
</protein>
<keyword evidence="3" id="KW-1185">Reference proteome</keyword>
<gene>
    <name evidence="2" type="ORF">JRO89_XS10G0087800</name>
</gene>
<evidence type="ECO:0000256" key="1">
    <source>
        <dbReference type="SAM" id="MobiDB-lite"/>
    </source>
</evidence>
<reference evidence="2 3" key="1">
    <citation type="submission" date="2021-02" db="EMBL/GenBank/DDBJ databases">
        <title>Plant Genome Project.</title>
        <authorList>
            <person name="Zhang R.-G."/>
        </authorList>
    </citation>
    <scope>NUCLEOTIDE SEQUENCE [LARGE SCALE GENOMIC DNA]</scope>
    <source>
        <tissue evidence="2">Leaves</tissue>
    </source>
</reference>
<dbReference type="EMBL" id="JAFEMO010000010">
    <property type="protein sequence ID" value="KAH7560737.1"/>
    <property type="molecule type" value="Genomic_DNA"/>
</dbReference>
<accession>A0ABQ8HI64</accession>
<dbReference type="Proteomes" id="UP000827721">
    <property type="component" value="Unassembled WGS sequence"/>
</dbReference>
<proteinExistence type="predicted"/>